<dbReference type="STRING" id="880071.Fleli_2519"/>
<dbReference type="RefSeq" id="WP_014798321.1">
    <property type="nucleotide sequence ID" value="NC_018018.1"/>
</dbReference>
<dbReference type="EMBL" id="CP003345">
    <property type="protein sequence ID" value="AFM04884.1"/>
    <property type="molecule type" value="Genomic_DNA"/>
</dbReference>
<sequence length="286" mass="33372">MIKNILRGVLDTFGYEARKKYVPAEHSTESYANFGEDKILASYFDKINKNTKSDNDFIVDIAASDGITMSNTFVFFRNGHEGVAVEYDSEKFAFLSNLYKIYPNVQLLRTKALPDTVLSLLKVAEAPKDFLFLNLDIDSYDYFILDSILSEYRPKVICTEINERIPYPTRFTVTYHPETFWKGDNFFGYSVAMLEDICQKYDYEVVNIHYNNAFLIPKEINQAAKINENPASIEELYKKGYLNQTDRKIKFAHNSEIDHLLEKSPEEVKEFLRKEFEKYDGNYILE</sequence>
<evidence type="ECO:0000313" key="2">
    <source>
        <dbReference type="Proteomes" id="UP000006054"/>
    </source>
</evidence>
<name>I4ALP9_BERLS</name>
<proteinExistence type="predicted"/>
<dbReference type="HOGENOM" id="CLU_972370_0_0_10"/>
<keyword evidence="2" id="KW-1185">Reference proteome</keyword>
<organism evidence="1 2">
    <name type="scientific">Bernardetia litoralis (strain ATCC 23117 / DSM 6794 / NBRC 15988 / NCIMB 1366 / Fx l1 / Sio-4)</name>
    <name type="common">Flexibacter litoralis</name>
    <dbReference type="NCBI Taxonomy" id="880071"/>
    <lineage>
        <taxon>Bacteria</taxon>
        <taxon>Pseudomonadati</taxon>
        <taxon>Bacteroidota</taxon>
        <taxon>Cytophagia</taxon>
        <taxon>Cytophagales</taxon>
        <taxon>Bernardetiaceae</taxon>
        <taxon>Bernardetia</taxon>
    </lineage>
</organism>
<reference evidence="2" key="1">
    <citation type="submission" date="2012-06" db="EMBL/GenBank/DDBJ databases">
        <title>The complete genome of Flexibacter litoralis DSM 6794.</title>
        <authorList>
            <person name="Lucas S."/>
            <person name="Copeland A."/>
            <person name="Lapidus A."/>
            <person name="Glavina del Rio T."/>
            <person name="Dalin E."/>
            <person name="Tice H."/>
            <person name="Bruce D."/>
            <person name="Goodwin L."/>
            <person name="Pitluck S."/>
            <person name="Peters L."/>
            <person name="Ovchinnikova G."/>
            <person name="Lu M."/>
            <person name="Kyrpides N."/>
            <person name="Mavromatis K."/>
            <person name="Ivanova N."/>
            <person name="Brettin T."/>
            <person name="Detter J.C."/>
            <person name="Han C."/>
            <person name="Larimer F."/>
            <person name="Land M."/>
            <person name="Hauser L."/>
            <person name="Markowitz V."/>
            <person name="Cheng J.-F."/>
            <person name="Hugenholtz P."/>
            <person name="Woyke T."/>
            <person name="Wu D."/>
            <person name="Spring S."/>
            <person name="Lang E."/>
            <person name="Kopitz M."/>
            <person name="Brambilla E."/>
            <person name="Klenk H.-P."/>
            <person name="Eisen J.A."/>
        </authorList>
    </citation>
    <scope>NUCLEOTIDE SEQUENCE [LARGE SCALE GENOMIC DNA]</scope>
    <source>
        <strain evidence="2">ATCC 23117 / DSM 6794 / NBRC 15988 / NCIMB 1366 / Sio-4</strain>
    </source>
</reference>
<dbReference type="OrthoDB" id="9810122at2"/>
<evidence type="ECO:0000313" key="1">
    <source>
        <dbReference type="EMBL" id="AFM04884.1"/>
    </source>
</evidence>
<dbReference type="Proteomes" id="UP000006054">
    <property type="component" value="Chromosome"/>
</dbReference>
<evidence type="ECO:0008006" key="3">
    <source>
        <dbReference type="Google" id="ProtNLM"/>
    </source>
</evidence>
<gene>
    <name evidence="1" type="ordered locus">Fleli_2519</name>
</gene>
<protein>
    <recommendedName>
        <fullName evidence="3">Methyltransferase FkbM domain-containing protein</fullName>
    </recommendedName>
</protein>
<accession>I4ALP9</accession>
<dbReference type="KEGG" id="fli:Fleli_2519"/>
<dbReference type="eggNOG" id="ENOG5030NEN">
    <property type="taxonomic scope" value="Bacteria"/>
</dbReference>
<dbReference type="AlphaFoldDB" id="I4ALP9"/>